<gene>
    <name evidence="2" type="ORF">SPBR_03687</name>
</gene>
<dbReference type="OrthoDB" id="284473at2759"/>
<dbReference type="AlphaFoldDB" id="A0A0C2J0R2"/>
<organism evidence="2 3">
    <name type="scientific">Sporothrix brasiliensis 5110</name>
    <dbReference type="NCBI Taxonomy" id="1398154"/>
    <lineage>
        <taxon>Eukaryota</taxon>
        <taxon>Fungi</taxon>
        <taxon>Dikarya</taxon>
        <taxon>Ascomycota</taxon>
        <taxon>Pezizomycotina</taxon>
        <taxon>Sordariomycetes</taxon>
        <taxon>Sordariomycetidae</taxon>
        <taxon>Ophiostomatales</taxon>
        <taxon>Ophiostomataceae</taxon>
        <taxon>Sporothrix</taxon>
    </lineage>
</organism>
<feature type="compositionally biased region" description="Basic and acidic residues" evidence="1">
    <location>
        <begin position="1"/>
        <end position="44"/>
    </location>
</feature>
<protein>
    <submittedName>
        <fullName evidence="2">Uncharacterized protein</fullName>
    </submittedName>
</protein>
<sequence length="565" mass="63036">MDRDRDHDRERERQRERNRDHDRDRDRGRERDKEKERGRTDAGRRSSLSPPVPKTNGHKAHTNRNRDRSRSPDDGSGPVSALPPILSPLHFNPERGSSSTKQPRSSESKGPGIADSSKRDESPLRIPPLLSPTLPAIVEQELSRLKNVPKDSEPKSKSSHESGHAPSAGKKPFRPVTDTDMGDAPLKEVSHKESHQTKDDSHKEAKESSSQSSSSKRSLIVVLKYKKKNVKRVLRLLALQQTPLKAPLKQTERSVSLENTPSPAQITKKRPAPSDNSTNEPLPPLSATSSSFKHPKTVAEKSVSASRTPVGPATPVKSTPMARVTSNTSQVLTPGDSSYTPRSSERPPTSQSDHTSNVTVSDYRRRYDTYVKLGTKLKHDRDAIVKSRMPNGSTKPDGSSNPTLNLTLAEKKLVAVLSLEMVMSYLIAFKSLNQGRYLERKPGDVTVWERLMPHFAELRSHARHFRPLEAMTVQLRAICFEQMMASFVGHDAESVASKLMVATKQRIDAWTEVANCVDAVNDSALKVVVGPWLSVEDTVRTMLPTVRRWNERENAGWEQELQPPK</sequence>
<feature type="compositionally biased region" description="Basic and acidic residues" evidence="1">
    <location>
        <begin position="185"/>
        <end position="207"/>
    </location>
</feature>
<feature type="compositionally biased region" description="Basic and acidic residues" evidence="1">
    <location>
        <begin position="141"/>
        <end position="163"/>
    </location>
</feature>
<feature type="compositionally biased region" description="Low complexity" evidence="1">
    <location>
        <begin position="208"/>
        <end position="219"/>
    </location>
</feature>
<feature type="compositionally biased region" description="Polar residues" evidence="1">
    <location>
        <begin position="274"/>
        <end position="292"/>
    </location>
</feature>
<evidence type="ECO:0000313" key="3">
    <source>
        <dbReference type="Proteomes" id="UP000031575"/>
    </source>
</evidence>
<keyword evidence="3" id="KW-1185">Reference proteome</keyword>
<feature type="compositionally biased region" description="Basic and acidic residues" evidence="1">
    <location>
        <begin position="64"/>
        <end position="73"/>
    </location>
</feature>
<name>A0A0C2J0R2_9PEZI</name>
<feature type="region of interest" description="Disordered" evidence="1">
    <location>
        <begin position="1"/>
        <end position="219"/>
    </location>
</feature>
<evidence type="ECO:0000256" key="1">
    <source>
        <dbReference type="SAM" id="MobiDB-lite"/>
    </source>
</evidence>
<feature type="compositionally biased region" description="Polar residues" evidence="1">
    <location>
        <begin position="324"/>
        <end position="360"/>
    </location>
</feature>
<reference evidence="2 3" key="1">
    <citation type="journal article" date="2014" name="BMC Genomics">
        <title>Comparative genomics of the major fungal agents of human and animal Sporotrichosis: Sporothrix schenckii and Sporothrix brasiliensis.</title>
        <authorList>
            <person name="Teixeira M.M."/>
            <person name="de Almeida L.G."/>
            <person name="Kubitschek-Barreira P."/>
            <person name="Alves F.L."/>
            <person name="Kioshima E.S."/>
            <person name="Abadio A.K."/>
            <person name="Fernandes L."/>
            <person name="Derengowski L.S."/>
            <person name="Ferreira K.S."/>
            <person name="Souza R.C."/>
            <person name="Ruiz J.C."/>
            <person name="de Andrade N.C."/>
            <person name="Paes H.C."/>
            <person name="Nicola A.M."/>
            <person name="Albuquerque P."/>
            <person name="Gerber A.L."/>
            <person name="Martins V.P."/>
            <person name="Peconick L.D."/>
            <person name="Neto A.V."/>
            <person name="Chaucanez C.B."/>
            <person name="Silva P.A."/>
            <person name="Cunha O.L."/>
            <person name="de Oliveira F.F."/>
            <person name="dos Santos T.C."/>
            <person name="Barros A.L."/>
            <person name="Soares M.A."/>
            <person name="de Oliveira L.M."/>
            <person name="Marini M.M."/>
            <person name="Villalobos-Duno H."/>
            <person name="Cunha M.M."/>
            <person name="de Hoog S."/>
            <person name="da Silveira J.F."/>
            <person name="Henrissat B."/>
            <person name="Nino-Vega G.A."/>
            <person name="Cisalpino P.S."/>
            <person name="Mora-Montes H.M."/>
            <person name="Almeida S.R."/>
            <person name="Stajich J.E."/>
            <person name="Lopes-Bezerra L.M."/>
            <person name="Vasconcelos A.T."/>
            <person name="Felipe M.S."/>
        </authorList>
    </citation>
    <scope>NUCLEOTIDE SEQUENCE [LARGE SCALE GENOMIC DNA]</scope>
    <source>
        <strain evidence="2 3">5110</strain>
    </source>
</reference>
<proteinExistence type="predicted"/>
<dbReference type="Proteomes" id="UP000031575">
    <property type="component" value="Unassembled WGS sequence"/>
</dbReference>
<feature type="compositionally biased region" description="Polar residues" evidence="1">
    <location>
        <begin position="253"/>
        <end position="265"/>
    </location>
</feature>
<feature type="compositionally biased region" description="Polar residues" evidence="1">
    <location>
        <begin position="95"/>
        <end position="105"/>
    </location>
</feature>
<feature type="region of interest" description="Disordered" evidence="1">
    <location>
        <begin position="247"/>
        <end position="361"/>
    </location>
</feature>
<accession>A0A0C2J0R2</accession>
<dbReference type="EMBL" id="AWTV01000003">
    <property type="protein sequence ID" value="KIH94981.1"/>
    <property type="molecule type" value="Genomic_DNA"/>
</dbReference>
<dbReference type="GeneID" id="63676898"/>
<dbReference type="RefSeq" id="XP_040622991.1">
    <property type="nucleotide sequence ID" value="XM_040761977.1"/>
</dbReference>
<dbReference type="HOGENOM" id="CLU_013115_1_0_1"/>
<evidence type="ECO:0000313" key="2">
    <source>
        <dbReference type="EMBL" id="KIH94981.1"/>
    </source>
</evidence>
<dbReference type="VEuPathDB" id="FungiDB:SPBR_03687"/>
<comment type="caution">
    <text evidence="2">The sequence shown here is derived from an EMBL/GenBank/DDBJ whole genome shotgun (WGS) entry which is preliminary data.</text>
</comment>